<accession>A0A0E9T3Z0</accession>
<organism evidence="1">
    <name type="scientific">Anguilla anguilla</name>
    <name type="common">European freshwater eel</name>
    <name type="synonym">Muraena anguilla</name>
    <dbReference type="NCBI Taxonomy" id="7936"/>
    <lineage>
        <taxon>Eukaryota</taxon>
        <taxon>Metazoa</taxon>
        <taxon>Chordata</taxon>
        <taxon>Craniata</taxon>
        <taxon>Vertebrata</taxon>
        <taxon>Euteleostomi</taxon>
        <taxon>Actinopterygii</taxon>
        <taxon>Neopterygii</taxon>
        <taxon>Teleostei</taxon>
        <taxon>Anguilliformes</taxon>
        <taxon>Anguillidae</taxon>
        <taxon>Anguilla</taxon>
    </lineage>
</organism>
<sequence>MVMQCPNSLEPQFYNEC</sequence>
<reference evidence="1" key="2">
    <citation type="journal article" date="2015" name="Fish Shellfish Immunol.">
        <title>Early steps in the European eel (Anguilla anguilla)-Vibrio vulnificus interaction in the gills: Role of the RtxA13 toxin.</title>
        <authorList>
            <person name="Callol A."/>
            <person name="Pajuelo D."/>
            <person name="Ebbesson L."/>
            <person name="Teles M."/>
            <person name="MacKenzie S."/>
            <person name="Amaro C."/>
        </authorList>
    </citation>
    <scope>NUCLEOTIDE SEQUENCE</scope>
</reference>
<dbReference type="EMBL" id="GBXM01060226">
    <property type="protein sequence ID" value="JAH48351.1"/>
    <property type="molecule type" value="Transcribed_RNA"/>
</dbReference>
<reference evidence="1" key="1">
    <citation type="submission" date="2014-11" db="EMBL/GenBank/DDBJ databases">
        <authorList>
            <person name="Amaro Gonzalez C."/>
        </authorList>
    </citation>
    <scope>NUCLEOTIDE SEQUENCE</scope>
</reference>
<protein>
    <submittedName>
        <fullName evidence="1">Uncharacterized protein</fullName>
    </submittedName>
</protein>
<evidence type="ECO:0000313" key="1">
    <source>
        <dbReference type="EMBL" id="JAH48351.1"/>
    </source>
</evidence>
<dbReference type="AlphaFoldDB" id="A0A0E9T3Z0"/>
<name>A0A0E9T3Z0_ANGAN</name>
<proteinExistence type="predicted"/>